<gene>
    <name evidence="1" type="ORF">CTOB1V02_LOCUS6125</name>
</gene>
<organism evidence="1">
    <name type="scientific">Cyprideis torosa</name>
    <dbReference type="NCBI Taxonomy" id="163714"/>
    <lineage>
        <taxon>Eukaryota</taxon>
        <taxon>Metazoa</taxon>
        <taxon>Ecdysozoa</taxon>
        <taxon>Arthropoda</taxon>
        <taxon>Crustacea</taxon>
        <taxon>Oligostraca</taxon>
        <taxon>Ostracoda</taxon>
        <taxon>Podocopa</taxon>
        <taxon>Podocopida</taxon>
        <taxon>Cytherocopina</taxon>
        <taxon>Cytheroidea</taxon>
        <taxon>Cytherideidae</taxon>
        <taxon>Cyprideis</taxon>
    </lineage>
</organism>
<dbReference type="AlphaFoldDB" id="A0A7R8WAW8"/>
<dbReference type="EMBL" id="OB661447">
    <property type="protein sequence ID" value="CAD7228237.1"/>
    <property type="molecule type" value="Genomic_DNA"/>
</dbReference>
<protein>
    <submittedName>
        <fullName evidence="1">Uncharacterized protein</fullName>
    </submittedName>
</protein>
<proteinExistence type="predicted"/>
<accession>A0A7R8WAW8</accession>
<evidence type="ECO:0000313" key="1">
    <source>
        <dbReference type="EMBL" id="CAD7228237.1"/>
    </source>
</evidence>
<name>A0A7R8WAW8_9CRUS</name>
<sequence>MAVAPPRLLEVVNQIHMVESGRSRKPTCFSGGSASVSKETSSGILKISQRVLSFIVISLSIKLNSERAEAFHHNRLSVFRGTSDLNTPFNDCRAESSPTMEDHQNLEEFRTRVEIKSTEAGSGGYGIGEDFHDGEKDLLSSEVLLQPNANEMPPAKQDDGKGDVCSARFWSI</sequence>
<reference evidence="1" key="1">
    <citation type="submission" date="2020-11" db="EMBL/GenBank/DDBJ databases">
        <authorList>
            <person name="Tran Van P."/>
        </authorList>
    </citation>
    <scope>NUCLEOTIDE SEQUENCE</scope>
</reference>